<feature type="binding site" evidence="1">
    <location>
        <position position="200"/>
    </location>
    <ligand>
        <name>Mn(2+)</name>
        <dbReference type="ChEBI" id="CHEBI:29035"/>
        <label>2</label>
    </ligand>
</feature>
<evidence type="ECO:0000259" key="3">
    <source>
        <dbReference type="Pfam" id="PF07687"/>
    </source>
</evidence>
<sequence length="440" mass="47697">MSEPIRNRLSAVRRDFHRHPEPAWREFYTTYRLVEELERIGVDELAVGADAYDPADRMAVPADERLEDWLTRAREWGADEDVLECMADGNTGAVAVLDRGEGPSIGLRVDIDGLFIEEADDGAHRPAAEGFRSRIDGAMHACGHDVHMTWGLAALEAITESDFSGKLVVFFQPAEEVSGGGCPMAKSRFADDLDYLIAAHVGLDHPTGEVVAGIEKPLAMCHLDVHIEGESAHAGKAPEEGANAMHAMGTAIENAYAIPRHSDGMTRVNVGYAEAGSASNVIAEKARMEAEARGETTELMEYVESRFERVVRSAAKLHDCEAEVDVVSRSPRADSDPELAAVVADVARGVDGIDRVVEQADFGASEDATFLMERVQEDGGLATYLIVGTDHPDSHHTPHFDVDERSLEHGAAVLVETIRALEDRGPRAGSRSSPATEGRR</sequence>
<dbReference type="PIRSF" id="PIRSF005962">
    <property type="entry name" value="Pept_M20D_amidohydro"/>
    <property type="match status" value="1"/>
</dbReference>
<feature type="domain" description="Peptidase M20 dimerisation" evidence="3">
    <location>
        <begin position="222"/>
        <end position="316"/>
    </location>
</feature>
<dbReference type="OrthoDB" id="247417at2157"/>
<organism evidence="4 5">
    <name type="scientific">Natronococcus occultus SP4</name>
    <dbReference type="NCBI Taxonomy" id="694430"/>
    <lineage>
        <taxon>Archaea</taxon>
        <taxon>Methanobacteriati</taxon>
        <taxon>Methanobacteriota</taxon>
        <taxon>Stenosarchaea group</taxon>
        <taxon>Halobacteria</taxon>
        <taxon>Halobacteriales</taxon>
        <taxon>Natrialbaceae</taxon>
        <taxon>Natronococcus</taxon>
    </lineage>
</organism>
<dbReference type="NCBIfam" id="TIGR01891">
    <property type="entry name" value="amidohydrolases"/>
    <property type="match status" value="1"/>
</dbReference>
<dbReference type="InterPro" id="IPR002933">
    <property type="entry name" value="Peptidase_M20"/>
</dbReference>
<feature type="binding site" evidence="1">
    <location>
        <position position="396"/>
    </location>
    <ligand>
        <name>Mn(2+)</name>
        <dbReference type="ChEBI" id="CHEBI:29035"/>
        <label>2</label>
    </ligand>
</feature>
<dbReference type="InterPro" id="IPR017439">
    <property type="entry name" value="Amidohydrolase"/>
</dbReference>
<dbReference type="InterPro" id="IPR036264">
    <property type="entry name" value="Bact_exopeptidase_dim_dom"/>
</dbReference>
<dbReference type="AlphaFoldDB" id="L0JZA1"/>
<comment type="cofactor">
    <cofactor evidence="1">
        <name>Mn(2+)</name>
        <dbReference type="ChEBI" id="CHEBI:29035"/>
    </cofactor>
    <text evidence="1">The Mn(2+) ion enhances activity.</text>
</comment>
<dbReference type="Pfam" id="PF01546">
    <property type="entry name" value="Peptidase_M20"/>
    <property type="match status" value="1"/>
</dbReference>
<dbReference type="SUPFAM" id="SSF53187">
    <property type="entry name" value="Zn-dependent exopeptidases"/>
    <property type="match status" value="1"/>
</dbReference>
<accession>L0JZA1</accession>
<dbReference type="GeneID" id="14404924"/>
<name>L0JZA1_9EURY</name>
<feature type="compositionally biased region" description="Polar residues" evidence="2">
    <location>
        <begin position="430"/>
        <end position="440"/>
    </location>
</feature>
<evidence type="ECO:0000313" key="5">
    <source>
        <dbReference type="Proteomes" id="UP000010878"/>
    </source>
</evidence>
<proteinExistence type="predicted"/>
<dbReference type="Proteomes" id="UP000010878">
    <property type="component" value="Chromosome"/>
</dbReference>
<keyword evidence="1" id="KW-0479">Metal-binding</keyword>
<dbReference type="GO" id="GO:0016805">
    <property type="term" value="F:dipeptidase activity"/>
    <property type="evidence" value="ECO:0007669"/>
    <property type="project" value="TreeGrafter"/>
</dbReference>
<feature type="binding site" evidence="1">
    <location>
        <position position="176"/>
    </location>
    <ligand>
        <name>Mn(2+)</name>
        <dbReference type="ChEBI" id="CHEBI:29035"/>
        <label>2</label>
    </ligand>
</feature>
<dbReference type="PANTHER" id="PTHR30575:SF3">
    <property type="entry name" value="PEPTIDASE M20 DIMERISATION DOMAIN-CONTAINING PROTEIN"/>
    <property type="match status" value="1"/>
</dbReference>
<feature type="region of interest" description="Disordered" evidence="2">
    <location>
        <begin position="419"/>
        <end position="440"/>
    </location>
</feature>
<dbReference type="STRING" id="694430.Natoc_1840"/>
<dbReference type="InterPro" id="IPR011650">
    <property type="entry name" value="Peptidase_M20_dimer"/>
</dbReference>
<dbReference type="Gene3D" id="3.40.630.10">
    <property type="entry name" value="Zn peptidases"/>
    <property type="match status" value="1"/>
</dbReference>
<evidence type="ECO:0000313" key="4">
    <source>
        <dbReference type="EMBL" id="AGB37635.1"/>
    </source>
</evidence>
<dbReference type="Pfam" id="PF07687">
    <property type="entry name" value="M20_dimer"/>
    <property type="match status" value="1"/>
</dbReference>
<gene>
    <name evidence="4" type="ORF">Natoc_1840</name>
</gene>
<keyword evidence="5" id="KW-1185">Reference proteome</keyword>
<keyword evidence="4" id="KW-0378">Hydrolase</keyword>
<feature type="binding site" evidence="1">
    <location>
        <position position="142"/>
    </location>
    <ligand>
        <name>Mn(2+)</name>
        <dbReference type="ChEBI" id="CHEBI:29035"/>
        <label>2</label>
    </ligand>
</feature>
<evidence type="ECO:0000256" key="2">
    <source>
        <dbReference type="SAM" id="MobiDB-lite"/>
    </source>
</evidence>
<dbReference type="GO" id="GO:0046657">
    <property type="term" value="P:folic acid catabolic process"/>
    <property type="evidence" value="ECO:0007669"/>
    <property type="project" value="TreeGrafter"/>
</dbReference>
<dbReference type="RefSeq" id="WP_015321080.1">
    <property type="nucleotide sequence ID" value="NC_019974.1"/>
</dbReference>
<dbReference type="GO" id="GO:0071713">
    <property type="term" value="F:para-aminobenzoyl-glutamate hydrolase activity"/>
    <property type="evidence" value="ECO:0007669"/>
    <property type="project" value="TreeGrafter"/>
</dbReference>
<dbReference type="eggNOG" id="arCOG01108">
    <property type="taxonomic scope" value="Archaea"/>
</dbReference>
<dbReference type="GO" id="GO:0005737">
    <property type="term" value="C:cytoplasm"/>
    <property type="evidence" value="ECO:0007669"/>
    <property type="project" value="TreeGrafter"/>
</dbReference>
<dbReference type="PANTHER" id="PTHR30575">
    <property type="entry name" value="PEPTIDASE M20"/>
    <property type="match status" value="1"/>
</dbReference>
<protein>
    <submittedName>
        <fullName evidence="4">Amidohydrolase</fullName>
    </submittedName>
</protein>
<dbReference type="HOGENOM" id="CLU_023257_2_1_2"/>
<feature type="binding site" evidence="1">
    <location>
        <position position="144"/>
    </location>
    <ligand>
        <name>Mn(2+)</name>
        <dbReference type="ChEBI" id="CHEBI:29035"/>
        <label>2</label>
    </ligand>
</feature>
<reference evidence="4 5" key="1">
    <citation type="submission" date="2012-11" db="EMBL/GenBank/DDBJ databases">
        <title>FINISHED of Natronococcus occultus SP4, DSM 3396.</title>
        <authorList>
            <consortium name="DOE Joint Genome Institute"/>
            <person name="Eisen J."/>
            <person name="Huntemann M."/>
            <person name="Wei C.-L."/>
            <person name="Han J."/>
            <person name="Detter J.C."/>
            <person name="Han C."/>
            <person name="Tapia R."/>
            <person name="Chen A."/>
            <person name="Kyrpides N."/>
            <person name="Mavromatis K."/>
            <person name="Markowitz V."/>
            <person name="Szeto E."/>
            <person name="Ivanova N."/>
            <person name="Mikhailova N."/>
            <person name="Ovchinnikova G."/>
            <person name="Pagani I."/>
            <person name="Pati A."/>
            <person name="Goodwin L."/>
            <person name="Nordberg H.P."/>
            <person name="Cantor M.N."/>
            <person name="Hua S.X."/>
            <person name="Woyke T."/>
            <person name="Eisen J."/>
            <person name="Klenk H.-P."/>
            <person name="Klenk H.-P."/>
        </authorList>
    </citation>
    <scope>NUCLEOTIDE SEQUENCE [LARGE SCALE GENOMIC DNA]</scope>
    <source>
        <strain evidence="4 5">SP4</strain>
    </source>
</reference>
<dbReference type="SUPFAM" id="SSF55031">
    <property type="entry name" value="Bacterial exopeptidase dimerisation domain"/>
    <property type="match status" value="1"/>
</dbReference>
<keyword evidence="1" id="KW-0464">Manganese</keyword>
<dbReference type="EMBL" id="CP003929">
    <property type="protein sequence ID" value="AGB37635.1"/>
    <property type="molecule type" value="Genomic_DNA"/>
</dbReference>
<dbReference type="InterPro" id="IPR052030">
    <property type="entry name" value="Peptidase_M20/M20A_hydrolases"/>
</dbReference>
<dbReference type="GO" id="GO:0046872">
    <property type="term" value="F:metal ion binding"/>
    <property type="evidence" value="ECO:0007669"/>
    <property type="project" value="UniProtKB-KW"/>
</dbReference>
<evidence type="ECO:0000256" key="1">
    <source>
        <dbReference type="PIRSR" id="PIRSR005962-1"/>
    </source>
</evidence>
<dbReference type="KEGG" id="nou:Natoc_1840"/>